<keyword evidence="1" id="KW-0472">Membrane</keyword>
<proteinExistence type="predicted"/>
<evidence type="ECO:0000256" key="1">
    <source>
        <dbReference type="SAM" id="Phobius"/>
    </source>
</evidence>
<keyword evidence="3" id="KW-1185">Reference proteome</keyword>
<keyword evidence="1" id="KW-1133">Transmembrane helix</keyword>
<gene>
    <name evidence="2" type="ORF">FE392_13640</name>
</gene>
<protein>
    <submittedName>
        <fullName evidence="2">Uncharacterized protein</fullName>
    </submittedName>
</protein>
<organism evidence="2 3">
    <name type="scientific">Xenorhabdus santafensis</name>
    <dbReference type="NCBI Taxonomy" id="2582833"/>
    <lineage>
        <taxon>Bacteria</taxon>
        <taxon>Pseudomonadati</taxon>
        <taxon>Pseudomonadota</taxon>
        <taxon>Gammaproteobacteria</taxon>
        <taxon>Enterobacterales</taxon>
        <taxon>Morganellaceae</taxon>
        <taxon>Xenorhabdus</taxon>
    </lineage>
</organism>
<dbReference type="RefSeq" id="WP_319930759.1">
    <property type="nucleotide sequence ID" value="NZ_VCDN01000050.1"/>
</dbReference>
<dbReference type="Proteomes" id="UP001271890">
    <property type="component" value="Unassembled WGS sequence"/>
</dbReference>
<comment type="caution">
    <text evidence="2">The sequence shown here is derived from an EMBL/GenBank/DDBJ whole genome shotgun (WGS) entry which is preliminary data.</text>
</comment>
<reference evidence="3" key="1">
    <citation type="journal article" date="2024" name="Toxins">
        <title>Genome Sequence Analysis of Native Xenorhabdus Strains Isolated from Entomopathogenic Nematodes in Argentina.</title>
        <authorList>
            <person name="Palma L."/>
            <person name="Frizzo L."/>
            <person name="Kaiser S."/>
            <person name="Berry C."/>
            <person name="Caballero P."/>
            <person name="Bode H.B."/>
            <person name="Del Valle E.E."/>
        </authorList>
    </citation>
    <scope>NUCLEOTIDE SEQUENCE [LARGE SCALE GENOMIC DNA]</scope>
    <source>
        <strain evidence="3">12</strain>
    </source>
</reference>
<feature type="transmembrane region" description="Helical" evidence="1">
    <location>
        <begin position="38"/>
        <end position="60"/>
    </location>
</feature>
<evidence type="ECO:0000313" key="3">
    <source>
        <dbReference type="Proteomes" id="UP001271890"/>
    </source>
</evidence>
<sequence>MSIVQGTIAVILEFKARLSIVFFCSYIGGMAVPLYQGAVYFIIPHILLVFIIGVWQAVLVETSTEAGDE</sequence>
<name>A0ABU4SC52_9GAMM</name>
<dbReference type="EMBL" id="VCDN01000050">
    <property type="protein sequence ID" value="MDX7988360.1"/>
    <property type="molecule type" value="Genomic_DNA"/>
</dbReference>
<evidence type="ECO:0000313" key="2">
    <source>
        <dbReference type="EMBL" id="MDX7988360.1"/>
    </source>
</evidence>
<accession>A0ABU4SC52</accession>
<keyword evidence="1" id="KW-0812">Transmembrane</keyword>
<feature type="transmembrane region" description="Helical" evidence="1">
    <location>
        <begin position="12"/>
        <end position="32"/>
    </location>
</feature>